<dbReference type="PANTHER" id="PTHR11592">
    <property type="entry name" value="GLUTATHIONE PEROXIDASE"/>
    <property type="match status" value="1"/>
</dbReference>
<evidence type="ECO:0000313" key="7">
    <source>
        <dbReference type="EMBL" id="MBB6002582.1"/>
    </source>
</evidence>
<comment type="similarity">
    <text evidence="1 4">Belongs to the glutathione peroxidase family.</text>
</comment>
<keyword evidence="5" id="KW-0472">Membrane</keyword>
<accession>A0A841EGT6</accession>
<dbReference type="PROSITE" id="PS51355">
    <property type="entry name" value="GLUTATHIONE_PEROXID_3"/>
    <property type="match status" value="1"/>
</dbReference>
<keyword evidence="2 4" id="KW-0575">Peroxidase</keyword>
<evidence type="ECO:0000256" key="4">
    <source>
        <dbReference type="RuleBase" id="RU000499"/>
    </source>
</evidence>
<evidence type="ECO:0000259" key="6">
    <source>
        <dbReference type="PROSITE" id="PS51352"/>
    </source>
</evidence>
<dbReference type="PRINTS" id="PR01011">
    <property type="entry name" value="GLUTPROXDASE"/>
</dbReference>
<dbReference type="InterPro" id="IPR036249">
    <property type="entry name" value="Thioredoxin-like_sf"/>
</dbReference>
<dbReference type="EMBL" id="JACHKT010000006">
    <property type="protein sequence ID" value="MBB6002582.1"/>
    <property type="molecule type" value="Genomic_DNA"/>
</dbReference>
<keyword evidence="8" id="KW-1185">Reference proteome</keyword>
<dbReference type="Proteomes" id="UP000524404">
    <property type="component" value="Unassembled WGS sequence"/>
</dbReference>
<protein>
    <recommendedName>
        <fullName evidence="4">Glutathione peroxidase</fullName>
    </recommendedName>
</protein>
<evidence type="ECO:0000256" key="2">
    <source>
        <dbReference type="ARBA" id="ARBA00022559"/>
    </source>
</evidence>
<evidence type="ECO:0000256" key="3">
    <source>
        <dbReference type="ARBA" id="ARBA00023002"/>
    </source>
</evidence>
<feature type="transmembrane region" description="Helical" evidence="5">
    <location>
        <begin position="40"/>
        <end position="62"/>
    </location>
</feature>
<dbReference type="GO" id="GO:0004601">
    <property type="term" value="F:peroxidase activity"/>
    <property type="evidence" value="ECO:0007669"/>
    <property type="project" value="UniProtKB-KW"/>
</dbReference>
<dbReference type="PROSITE" id="PS51352">
    <property type="entry name" value="THIOREDOXIN_2"/>
    <property type="match status" value="1"/>
</dbReference>
<dbReference type="AlphaFoldDB" id="A0A841EGT6"/>
<dbReference type="GO" id="GO:0034599">
    <property type="term" value="P:cellular response to oxidative stress"/>
    <property type="evidence" value="ECO:0007669"/>
    <property type="project" value="TreeGrafter"/>
</dbReference>
<dbReference type="PROSITE" id="PS00763">
    <property type="entry name" value="GLUTATHIONE_PEROXID_2"/>
    <property type="match status" value="1"/>
</dbReference>
<feature type="transmembrane region" description="Helical" evidence="5">
    <location>
        <begin position="115"/>
        <end position="135"/>
    </location>
</feature>
<proteinExistence type="inferred from homology"/>
<dbReference type="InterPro" id="IPR013766">
    <property type="entry name" value="Thioredoxin_domain"/>
</dbReference>
<name>A0A841EGT6_9BACT</name>
<evidence type="ECO:0000256" key="5">
    <source>
        <dbReference type="SAM" id="Phobius"/>
    </source>
</evidence>
<dbReference type="FunFam" id="3.40.30.10:FF:000010">
    <property type="entry name" value="Glutathione peroxidase"/>
    <property type="match status" value="1"/>
</dbReference>
<gene>
    <name evidence="7" type="ORF">HNP25_001234</name>
</gene>
<dbReference type="PANTHER" id="PTHR11592:SF78">
    <property type="entry name" value="GLUTATHIONE PEROXIDASE"/>
    <property type="match status" value="1"/>
</dbReference>
<organism evidence="7 8">
    <name type="scientific">Arcicella rosea</name>
    <dbReference type="NCBI Taxonomy" id="502909"/>
    <lineage>
        <taxon>Bacteria</taxon>
        <taxon>Pseudomonadati</taxon>
        <taxon>Bacteroidota</taxon>
        <taxon>Cytophagia</taxon>
        <taxon>Cytophagales</taxon>
        <taxon>Flectobacillaceae</taxon>
        <taxon>Arcicella</taxon>
    </lineage>
</organism>
<dbReference type="InterPro" id="IPR000889">
    <property type="entry name" value="Glutathione_peroxidase"/>
</dbReference>
<dbReference type="InterPro" id="IPR029760">
    <property type="entry name" value="GPX_CS"/>
</dbReference>
<feature type="domain" description="Thioredoxin" evidence="6">
    <location>
        <begin position="143"/>
        <end position="303"/>
    </location>
</feature>
<feature type="transmembrane region" description="Helical" evidence="5">
    <location>
        <begin position="74"/>
        <end position="95"/>
    </location>
</feature>
<dbReference type="InterPro" id="IPR029759">
    <property type="entry name" value="GPX_AS"/>
</dbReference>
<comment type="caution">
    <text evidence="7">The sequence shown here is derived from an EMBL/GenBank/DDBJ whole genome shotgun (WGS) entry which is preliminary data.</text>
</comment>
<evidence type="ECO:0000256" key="1">
    <source>
        <dbReference type="ARBA" id="ARBA00006926"/>
    </source>
</evidence>
<dbReference type="Gene3D" id="3.40.30.10">
    <property type="entry name" value="Glutaredoxin"/>
    <property type="match status" value="1"/>
</dbReference>
<dbReference type="CDD" id="cd00340">
    <property type="entry name" value="GSH_Peroxidase"/>
    <property type="match status" value="1"/>
</dbReference>
<reference evidence="7 8" key="1">
    <citation type="submission" date="2020-08" db="EMBL/GenBank/DDBJ databases">
        <title>Functional genomics of gut bacteria from endangered species of beetles.</title>
        <authorList>
            <person name="Carlos-Shanley C."/>
        </authorList>
    </citation>
    <scope>NUCLEOTIDE SEQUENCE [LARGE SCALE GENOMIC DNA]</scope>
    <source>
        <strain evidence="7 8">S00070</strain>
    </source>
</reference>
<keyword evidence="3 4" id="KW-0560">Oxidoreductase</keyword>
<keyword evidence="5" id="KW-1133">Transmembrane helix</keyword>
<dbReference type="RefSeq" id="WP_310587160.1">
    <property type="nucleotide sequence ID" value="NZ_JACHKT010000006.1"/>
</dbReference>
<keyword evidence="5" id="KW-0812">Transmembrane</keyword>
<dbReference type="Pfam" id="PF00255">
    <property type="entry name" value="GSHPx"/>
    <property type="match status" value="1"/>
</dbReference>
<sequence>MKTSLIQNLFRIVLGLFMTLAGTGHLTFQRQEFLAQVPSWLPQSAGFMDFVVLSSGIIEILLGLSMIFLSKQKIIVGLVLALFYVLIFPGNISQYINGISAFGLDTDTKRLVRLFFQPVLTLWALWSTGALKYLIQQFKERKMMKSVNFYDLSANDIKGKSRLMSEFKGKVVIVVNTASKCGLTPQFEGLEYLYQKYKDRGLVILGFPCNQFANQEKGSSEEILEFCQMNYGVSFQMFDKIEVNGTNAHPIFTFLKAKLGFILFSDVKWNFTKFVLDKNGKPVKRFSPIAKPESMEAFIEKLL</sequence>
<evidence type="ECO:0000313" key="8">
    <source>
        <dbReference type="Proteomes" id="UP000524404"/>
    </source>
</evidence>
<dbReference type="PROSITE" id="PS00460">
    <property type="entry name" value="GLUTATHIONE_PEROXID_1"/>
    <property type="match status" value="1"/>
</dbReference>
<feature type="transmembrane region" description="Helical" evidence="5">
    <location>
        <begin position="9"/>
        <end position="28"/>
    </location>
</feature>
<dbReference type="SUPFAM" id="SSF52833">
    <property type="entry name" value="Thioredoxin-like"/>
    <property type="match status" value="1"/>
</dbReference>